<keyword evidence="11" id="KW-1185">Reference proteome</keyword>
<evidence type="ECO:0000256" key="3">
    <source>
        <dbReference type="ARBA" id="ARBA00022553"/>
    </source>
</evidence>
<dbReference type="InterPro" id="IPR000387">
    <property type="entry name" value="Tyr_Pase_dom"/>
</dbReference>
<organism evidence="10 11">
    <name type="scientific">Ciona intestinalis</name>
    <name type="common">Transparent sea squirt</name>
    <name type="synonym">Ascidia intestinalis</name>
    <dbReference type="NCBI Taxonomy" id="7719"/>
    <lineage>
        <taxon>Eukaryota</taxon>
        <taxon>Metazoa</taxon>
        <taxon>Chordata</taxon>
        <taxon>Tunicata</taxon>
        <taxon>Ascidiacea</taxon>
        <taxon>Phlebobranchia</taxon>
        <taxon>Cionidae</taxon>
        <taxon>Ciona</taxon>
    </lineage>
</organism>
<accession>H2Y1M2</accession>
<keyword evidence="4" id="KW-0378">Hydrolase</keyword>
<dbReference type="PANTHER" id="PTHR46198:SF4">
    <property type="entry name" value="PROTEIN-TYROSINE-PHOSPHATASE"/>
    <property type="match status" value="1"/>
</dbReference>
<dbReference type="InterPro" id="IPR008356">
    <property type="entry name" value="Tyr_Pase_KIM-con"/>
</dbReference>
<comment type="similarity">
    <text evidence="1">Belongs to the protein-tyrosine phosphatase family.</text>
</comment>
<evidence type="ECO:0000256" key="5">
    <source>
        <dbReference type="ARBA" id="ARBA00022912"/>
    </source>
</evidence>
<evidence type="ECO:0000259" key="8">
    <source>
        <dbReference type="PROSITE" id="PS50055"/>
    </source>
</evidence>
<evidence type="ECO:0000256" key="2">
    <source>
        <dbReference type="ARBA" id="ARBA00013064"/>
    </source>
</evidence>
<dbReference type="OMA" id="NVQECEN"/>
<dbReference type="SMART" id="SM00404">
    <property type="entry name" value="PTPc_motif"/>
    <property type="match status" value="1"/>
</dbReference>
<dbReference type="PROSITE" id="PS50055">
    <property type="entry name" value="TYR_PHOSPHATASE_PTP"/>
    <property type="match status" value="1"/>
</dbReference>
<dbReference type="FunCoup" id="H2Y1M2">
    <property type="interactions" value="13"/>
</dbReference>
<dbReference type="Ensembl" id="ENSCINT00000036840.1">
    <property type="protein sequence ID" value="ENSCINP00000035806.1"/>
    <property type="gene ID" value="ENSCING00000000420.3"/>
</dbReference>
<dbReference type="InterPro" id="IPR000242">
    <property type="entry name" value="PTP_cat"/>
</dbReference>
<dbReference type="CDD" id="cd14547">
    <property type="entry name" value="PTPc-KIM"/>
    <property type="match status" value="1"/>
</dbReference>
<dbReference type="GO" id="GO:0007165">
    <property type="term" value="P:signal transduction"/>
    <property type="evidence" value="ECO:0000318"/>
    <property type="project" value="GO_Central"/>
</dbReference>
<dbReference type="EC" id="3.1.3.48" evidence="2"/>
<dbReference type="InterPro" id="IPR016130">
    <property type="entry name" value="Tyr_Pase_AS"/>
</dbReference>
<dbReference type="Proteomes" id="UP000008144">
    <property type="component" value="Unassembled WGS sequence"/>
</dbReference>
<dbReference type="PANTHER" id="PTHR46198">
    <property type="entry name" value="PROTEIN-TYROSINE-PHOSPHATASE"/>
    <property type="match status" value="1"/>
</dbReference>
<feature type="binding site" evidence="7">
    <location>
        <begin position="338"/>
        <end position="344"/>
    </location>
    <ligand>
        <name>substrate</name>
    </ligand>
</feature>
<dbReference type="PRINTS" id="PR00700">
    <property type="entry name" value="PRTYPHPHTASE"/>
</dbReference>
<keyword evidence="5" id="KW-0904">Protein phosphatase</keyword>
<reference evidence="10" key="3">
    <citation type="submission" date="2025-09" db="UniProtKB">
        <authorList>
            <consortium name="Ensembl"/>
        </authorList>
    </citation>
    <scope>IDENTIFICATION</scope>
</reference>
<dbReference type="Pfam" id="PF00102">
    <property type="entry name" value="Y_phosphatase"/>
    <property type="match status" value="1"/>
</dbReference>
<dbReference type="InterPro" id="IPR003595">
    <property type="entry name" value="Tyr_Pase_cat"/>
</dbReference>
<evidence type="ECO:0000256" key="6">
    <source>
        <dbReference type="PIRSR" id="PIRSR608356-50"/>
    </source>
</evidence>
<dbReference type="GeneTree" id="ENSGT00940000170068"/>
<evidence type="ECO:0000256" key="4">
    <source>
        <dbReference type="ARBA" id="ARBA00022801"/>
    </source>
</evidence>
<feature type="active site" description="Phosphocysteine intermediate" evidence="6">
    <location>
        <position position="338"/>
    </location>
</feature>
<keyword evidence="3" id="KW-0597">Phosphoprotein</keyword>
<dbReference type="PRINTS" id="PR01778">
    <property type="entry name" value="KIMPTPASE"/>
</dbReference>
<dbReference type="STRING" id="7719.ENSCINP00000035806"/>
<dbReference type="GO" id="GO:0004725">
    <property type="term" value="F:protein tyrosine phosphatase activity"/>
    <property type="evidence" value="ECO:0000318"/>
    <property type="project" value="GO_Central"/>
</dbReference>
<evidence type="ECO:0000256" key="1">
    <source>
        <dbReference type="ARBA" id="ARBA00009580"/>
    </source>
</evidence>
<dbReference type="PROSITE" id="PS00383">
    <property type="entry name" value="TYR_PHOSPHATASE_1"/>
    <property type="match status" value="1"/>
</dbReference>
<sequence length="407" mass="46302">MKVAQQSLDEDRPSSLKFLAASVAFQNSTVPACTRLPYTPDPDYILNEEEDSCDVIKESKDNVAPLVKQRTRMKPRGLLERRGSNVALTISLRSGTNIIHLRNSPTNTNPRHRKPLTYLRQASCELTPAALHTKSCDTLQLQQEFWEIPMNHPFEKNFNVAGHGTKNRYRSILPNEHSRVKLPVVNDNDPLSSYINANYIRNVTRSNAAYIATQGPMGNTLDDFWRMAWHEAAASVVMITKLKERKEKCSQYLPMAVGESSTYDDITITVESIQPFEHFTVRKLTLTHVNGESRELNHYWYTSWMDHETPEKTRGLLELVQEVTGWDRTQHGPIIVHCSAGIGRTGCYIAVTTGCQQLLQFGKVDVLKIVSRMRLDRGGMIQTWEQYQFVHQALGRYARILAGENVT</sequence>
<dbReference type="AlphaFoldDB" id="H2Y1M2"/>
<protein>
    <recommendedName>
        <fullName evidence="2">protein-tyrosine-phosphatase</fullName>
        <ecNumber evidence="2">3.1.3.48</ecNumber>
    </recommendedName>
</protein>
<evidence type="ECO:0000313" key="10">
    <source>
        <dbReference type="Ensembl" id="ENSCINP00000035806.1"/>
    </source>
</evidence>
<dbReference type="InParanoid" id="H2Y1M2"/>
<feature type="domain" description="Tyrosine specific protein phosphatases" evidence="9">
    <location>
        <begin position="314"/>
        <end position="388"/>
    </location>
</feature>
<name>H2Y1M2_CIOIN</name>
<proteinExistence type="inferred from homology"/>
<evidence type="ECO:0000259" key="9">
    <source>
        <dbReference type="PROSITE" id="PS50056"/>
    </source>
</evidence>
<dbReference type="SMART" id="SM00194">
    <property type="entry name" value="PTPc"/>
    <property type="match status" value="1"/>
</dbReference>
<evidence type="ECO:0000256" key="7">
    <source>
        <dbReference type="PIRSR" id="PIRSR608356-51"/>
    </source>
</evidence>
<dbReference type="Gene3D" id="3.90.190.10">
    <property type="entry name" value="Protein tyrosine phosphatase superfamily"/>
    <property type="match status" value="1"/>
</dbReference>
<evidence type="ECO:0000313" key="11">
    <source>
        <dbReference type="Proteomes" id="UP000008144"/>
    </source>
</evidence>
<feature type="binding site" evidence="7">
    <location>
        <position position="382"/>
    </location>
    <ligand>
        <name>substrate</name>
    </ligand>
</feature>
<dbReference type="PROSITE" id="PS50056">
    <property type="entry name" value="TYR_PHOSPHATASE_2"/>
    <property type="match status" value="1"/>
</dbReference>
<dbReference type="InterPro" id="IPR029021">
    <property type="entry name" value="Prot-tyrosine_phosphatase-like"/>
</dbReference>
<reference evidence="11" key="1">
    <citation type="journal article" date="2002" name="Science">
        <title>The draft genome of Ciona intestinalis: insights into chordate and vertebrate origins.</title>
        <authorList>
            <person name="Dehal P."/>
            <person name="Satou Y."/>
            <person name="Campbell R.K."/>
            <person name="Chapman J."/>
            <person name="Degnan B."/>
            <person name="De Tomaso A."/>
            <person name="Davidson B."/>
            <person name="Di Gregorio A."/>
            <person name="Gelpke M."/>
            <person name="Goodstein D.M."/>
            <person name="Harafuji N."/>
            <person name="Hastings K.E."/>
            <person name="Ho I."/>
            <person name="Hotta K."/>
            <person name="Huang W."/>
            <person name="Kawashima T."/>
            <person name="Lemaire P."/>
            <person name="Martinez D."/>
            <person name="Meinertzhagen I.A."/>
            <person name="Necula S."/>
            <person name="Nonaka M."/>
            <person name="Putnam N."/>
            <person name="Rash S."/>
            <person name="Saiga H."/>
            <person name="Satake M."/>
            <person name="Terry A."/>
            <person name="Yamada L."/>
            <person name="Wang H.G."/>
            <person name="Awazu S."/>
            <person name="Azumi K."/>
            <person name="Boore J."/>
            <person name="Branno M."/>
            <person name="Chin-Bow S."/>
            <person name="DeSantis R."/>
            <person name="Doyle S."/>
            <person name="Francino P."/>
            <person name="Keys D.N."/>
            <person name="Haga S."/>
            <person name="Hayashi H."/>
            <person name="Hino K."/>
            <person name="Imai K.S."/>
            <person name="Inaba K."/>
            <person name="Kano S."/>
            <person name="Kobayashi K."/>
            <person name="Kobayashi M."/>
            <person name="Lee B.I."/>
            <person name="Makabe K.W."/>
            <person name="Manohar C."/>
            <person name="Matassi G."/>
            <person name="Medina M."/>
            <person name="Mochizuki Y."/>
            <person name="Mount S."/>
            <person name="Morishita T."/>
            <person name="Miura S."/>
            <person name="Nakayama A."/>
            <person name="Nishizaka S."/>
            <person name="Nomoto H."/>
            <person name="Ohta F."/>
            <person name="Oishi K."/>
            <person name="Rigoutsos I."/>
            <person name="Sano M."/>
            <person name="Sasaki A."/>
            <person name="Sasakura Y."/>
            <person name="Shoguchi E."/>
            <person name="Shin-i T."/>
            <person name="Spagnuolo A."/>
            <person name="Stainier D."/>
            <person name="Suzuki M.M."/>
            <person name="Tassy O."/>
            <person name="Takatori N."/>
            <person name="Tokuoka M."/>
            <person name="Yagi K."/>
            <person name="Yoshizaki F."/>
            <person name="Wada S."/>
            <person name="Zhang C."/>
            <person name="Hyatt P.D."/>
            <person name="Larimer F."/>
            <person name="Detter C."/>
            <person name="Doggett N."/>
            <person name="Glavina T."/>
            <person name="Hawkins T."/>
            <person name="Richardson P."/>
            <person name="Lucas S."/>
            <person name="Kohara Y."/>
            <person name="Levine M."/>
            <person name="Satoh N."/>
            <person name="Rokhsar D.S."/>
        </authorList>
    </citation>
    <scope>NUCLEOTIDE SEQUENCE [LARGE SCALE GENOMIC DNA]</scope>
</reference>
<dbReference type="SUPFAM" id="SSF52799">
    <property type="entry name" value="(Phosphotyrosine protein) phosphatases II"/>
    <property type="match status" value="1"/>
</dbReference>
<reference evidence="10" key="2">
    <citation type="submission" date="2025-08" db="UniProtKB">
        <authorList>
            <consortium name="Ensembl"/>
        </authorList>
    </citation>
    <scope>IDENTIFICATION</scope>
</reference>
<feature type="binding site" evidence="7">
    <location>
        <position position="306"/>
    </location>
    <ligand>
        <name>substrate</name>
    </ligand>
</feature>
<feature type="domain" description="Tyrosine-protein phosphatase" evidence="8">
    <location>
        <begin position="141"/>
        <end position="397"/>
    </location>
</feature>